<dbReference type="PANTHER" id="PTHR46732">
    <property type="entry name" value="ATP-DEPENDENT PROTEASE LA (LON) DOMAIN PROTEIN"/>
    <property type="match status" value="1"/>
</dbReference>
<dbReference type="InterPro" id="IPR015947">
    <property type="entry name" value="PUA-like_sf"/>
</dbReference>
<dbReference type="Gene3D" id="2.30.130.40">
    <property type="entry name" value="LON domain-like"/>
    <property type="match status" value="1"/>
</dbReference>
<feature type="domain" description="Lon N-terminal" evidence="2">
    <location>
        <begin position="87"/>
        <end position="218"/>
    </location>
</feature>
<evidence type="ECO:0000259" key="2">
    <source>
        <dbReference type="Pfam" id="PF02190"/>
    </source>
</evidence>
<accession>A0AAW2P5F3</accession>
<organism evidence="3">
    <name type="scientific">Sesamum calycinum</name>
    <dbReference type="NCBI Taxonomy" id="2727403"/>
    <lineage>
        <taxon>Eukaryota</taxon>
        <taxon>Viridiplantae</taxon>
        <taxon>Streptophyta</taxon>
        <taxon>Embryophyta</taxon>
        <taxon>Tracheophyta</taxon>
        <taxon>Spermatophyta</taxon>
        <taxon>Magnoliopsida</taxon>
        <taxon>eudicotyledons</taxon>
        <taxon>Gunneridae</taxon>
        <taxon>Pentapetalae</taxon>
        <taxon>asterids</taxon>
        <taxon>lamiids</taxon>
        <taxon>Lamiales</taxon>
        <taxon>Pedaliaceae</taxon>
        <taxon>Sesamum</taxon>
    </lineage>
</organism>
<dbReference type="Pfam" id="PF02190">
    <property type="entry name" value="LON_substr_bdg"/>
    <property type="match status" value="1"/>
</dbReference>
<dbReference type="EMBL" id="JACGWM010000009">
    <property type="protein sequence ID" value="KAL0351315.1"/>
    <property type="molecule type" value="Genomic_DNA"/>
</dbReference>
<dbReference type="SUPFAM" id="SSF88697">
    <property type="entry name" value="PUA domain-like"/>
    <property type="match status" value="1"/>
</dbReference>
<sequence length="313" mass="35707">MTAIGLARNMKIGMAYGTHIILRWPIHFLSIQIGNFADFSVSRSAAAVCCRNWGNWGFEYRVPYSQIRLKFPNRRRRFQIQASSLVLPLLPFPIDQVLVPSEAKTLHLYEARYIALLEESLFRKNKLFVHFVLDPVASSGTSPETSFAARYGCLVIIEKVEQLEIGALISIRGVGRVKLLEFKQLVASSLMEMGLNQKFGPHSMRHPKLSKNLDKETRKVQSLERELLLAKCLVEEEVDVSNSNELHEMLRLLERKIGMVDRRIADIEPSSSNMVASLKQTIDGPHRGKESNPFEDSFWNHILLGNLLLEFLF</sequence>
<proteinExistence type="predicted"/>
<reference evidence="3" key="2">
    <citation type="journal article" date="2024" name="Plant">
        <title>Genomic evolution and insights into agronomic trait innovations of Sesamum species.</title>
        <authorList>
            <person name="Miao H."/>
            <person name="Wang L."/>
            <person name="Qu L."/>
            <person name="Liu H."/>
            <person name="Sun Y."/>
            <person name="Le M."/>
            <person name="Wang Q."/>
            <person name="Wei S."/>
            <person name="Zheng Y."/>
            <person name="Lin W."/>
            <person name="Duan Y."/>
            <person name="Cao H."/>
            <person name="Xiong S."/>
            <person name="Wang X."/>
            <person name="Wei L."/>
            <person name="Li C."/>
            <person name="Ma Q."/>
            <person name="Ju M."/>
            <person name="Zhao R."/>
            <person name="Li G."/>
            <person name="Mu C."/>
            <person name="Tian Q."/>
            <person name="Mei H."/>
            <person name="Zhang T."/>
            <person name="Gao T."/>
            <person name="Zhang H."/>
        </authorList>
    </citation>
    <scope>NUCLEOTIDE SEQUENCE</scope>
    <source>
        <strain evidence="3">KEN8</strain>
    </source>
</reference>
<feature type="coiled-coil region" evidence="1">
    <location>
        <begin position="206"/>
        <end position="233"/>
    </location>
</feature>
<dbReference type="PANTHER" id="PTHR46732:SF5">
    <property type="entry name" value="ATP-DEPENDENT PROTEASE LA (LON) DOMAIN PROTEIN"/>
    <property type="match status" value="1"/>
</dbReference>
<dbReference type="AlphaFoldDB" id="A0AAW2P5F3"/>
<protein>
    <recommendedName>
        <fullName evidence="2">Lon N-terminal domain-containing protein</fullName>
    </recommendedName>
</protein>
<evidence type="ECO:0000313" key="3">
    <source>
        <dbReference type="EMBL" id="KAL0351315.1"/>
    </source>
</evidence>
<comment type="caution">
    <text evidence="3">The sequence shown here is derived from an EMBL/GenBank/DDBJ whole genome shotgun (WGS) entry which is preliminary data.</text>
</comment>
<gene>
    <name evidence="3" type="ORF">Scaly_1520200</name>
</gene>
<name>A0AAW2P5F3_9LAMI</name>
<dbReference type="InterPro" id="IPR046336">
    <property type="entry name" value="Lon_prtase_N_sf"/>
</dbReference>
<dbReference type="InterPro" id="IPR003111">
    <property type="entry name" value="Lon_prtase_N"/>
</dbReference>
<keyword evidence="1" id="KW-0175">Coiled coil</keyword>
<reference evidence="3" key="1">
    <citation type="submission" date="2020-06" db="EMBL/GenBank/DDBJ databases">
        <authorList>
            <person name="Li T."/>
            <person name="Hu X."/>
            <person name="Zhang T."/>
            <person name="Song X."/>
            <person name="Zhang H."/>
            <person name="Dai N."/>
            <person name="Sheng W."/>
            <person name="Hou X."/>
            <person name="Wei L."/>
        </authorList>
    </citation>
    <scope>NUCLEOTIDE SEQUENCE</scope>
    <source>
        <strain evidence="3">KEN8</strain>
        <tissue evidence="3">Leaf</tissue>
    </source>
</reference>
<evidence type="ECO:0000256" key="1">
    <source>
        <dbReference type="SAM" id="Coils"/>
    </source>
</evidence>